<keyword evidence="3" id="KW-1185">Reference proteome</keyword>
<comment type="caution">
    <text evidence="2">The sequence shown here is derived from an EMBL/GenBank/DDBJ whole genome shotgun (WGS) entry which is preliminary data.</text>
</comment>
<dbReference type="EMBL" id="JAFFHA010000006">
    <property type="protein sequence ID" value="KAK4655147.1"/>
    <property type="molecule type" value="Genomic_DNA"/>
</dbReference>
<feature type="region of interest" description="Disordered" evidence="1">
    <location>
        <begin position="29"/>
        <end position="56"/>
    </location>
</feature>
<protein>
    <recommendedName>
        <fullName evidence="4">Sialate O-acetylesterase domain-containing protein</fullName>
    </recommendedName>
</protein>
<sequence length="297" mass="32412">MYSRACAILLARWKMKWVKRRLKVLLTQEPRSPTAKPPSINTRPIPTPSARSPPTINPHKPFIPHSLLSLFEPYKLSSAICVNMQFRLAALIGTLSTFLLSGTATASPVFSDHAMAMQARQSTRTLGFIGCSMAENVAQGYVSVGGRRLWEPYGTSGMVVQSWTNSNSNSWRLFDQQAARYGKPTAVWVQICIFAQQGVTDDEVKRLIANARQHAAPGAEVYITGQPVYEGGNTCFLAGSKGPELTESLAKRAAEDPELNVKYPGQFVLKPGEVADGCHANTAGQQSLGRQALAYWG</sequence>
<gene>
    <name evidence="2" type="ORF">QC762_404315</name>
</gene>
<name>A0ABR0GHM8_9PEZI</name>
<evidence type="ECO:0000313" key="2">
    <source>
        <dbReference type="EMBL" id="KAK4655147.1"/>
    </source>
</evidence>
<feature type="compositionally biased region" description="Polar residues" evidence="1">
    <location>
        <begin position="39"/>
        <end position="54"/>
    </location>
</feature>
<dbReference type="RefSeq" id="XP_062744122.1">
    <property type="nucleotide sequence ID" value="XM_062889886.1"/>
</dbReference>
<evidence type="ECO:0000256" key="1">
    <source>
        <dbReference type="SAM" id="MobiDB-lite"/>
    </source>
</evidence>
<reference evidence="2 3" key="1">
    <citation type="journal article" date="2023" name="bioRxiv">
        <title>High-quality genome assemblies of four members of thePodospora anserinaspecies complex.</title>
        <authorList>
            <person name="Ament-Velasquez S.L."/>
            <person name="Vogan A.A."/>
            <person name="Wallerman O."/>
            <person name="Hartmann F."/>
            <person name="Gautier V."/>
            <person name="Silar P."/>
            <person name="Giraud T."/>
            <person name="Johannesson H."/>
        </authorList>
    </citation>
    <scope>NUCLEOTIDE SEQUENCE [LARGE SCALE GENOMIC DNA]</scope>
    <source>
        <strain evidence="2 3">CBS 415.72m</strain>
    </source>
</reference>
<evidence type="ECO:0000313" key="3">
    <source>
        <dbReference type="Proteomes" id="UP001323405"/>
    </source>
</evidence>
<accession>A0ABR0GHM8</accession>
<proteinExistence type="predicted"/>
<evidence type="ECO:0008006" key="4">
    <source>
        <dbReference type="Google" id="ProtNLM"/>
    </source>
</evidence>
<dbReference type="Proteomes" id="UP001323405">
    <property type="component" value="Unassembled WGS sequence"/>
</dbReference>
<organism evidence="2 3">
    <name type="scientific">Podospora pseudocomata</name>
    <dbReference type="NCBI Taxonomy" id="2093779"/>
    <lineage>
        <taxon>Eukaryota</taxon>
        <taxon>Fungi</taxon>
        <taxon>Dikarya</taxon>
        <taxon>Ascomycota</taxon>
        <taxon>Pezizomycotina</taxon>
        <taxon>Sordariomycetes</taxon>
        <taxon>Sordariomycetidae</taxon>
        <taxon>Sordariales</taxon>
        <taxon>Podosporaceae</taxon>
        <taxon>Podospora</taxon>
    </lineage>
</organism>
<dbReference type="GeneID" id="87909793"/>